<sequence length="230" mass="25041">MEKYSQYRDKGEQQPDADASTPQARPTKGKLTTLADLTAHHPNRIILLFPESTPSNGRGILPLSPSLLSAPPTSRIFPTSLRYTPADITTPIPGLIYAWRFLWHLCSRPTHTVRVRIAEGIYNSASHAGTQHARQAADRKTSPTTTATKNSYATNFLDSLDKGVFSGSEDGAEQTRLRGQRAANGGSTPGADDGVGDVTDEEQGQKECLAGNRLCKEPVPKFRTSRYPAH</sequence>
<feature type="compositionally biased region" description="Basic and acidic residues" evidence="1">
    <location>
        <begin position="1"/>
        <end position="13"/>
    </location>
</feature>
<accession>A0A5N6L4M3</accession>
<gene>
    <name evidence="2" type="ORF">FH972_026655</name>
</gene>
<evidence type="ECO:0000313" key="3">
    <source>
        <dbReference type="Proteomes" id="UP000327013"/>
    </source>
</evidence>
<comment type="caution">
    <text evidence="2">The sequence shown here is derived from an EMBL/GenBank/DDBJ whole genome shotgun (WGS) entry which is preliminary data.</text>
</comment>
<keyword evidence="3" id="KW-1185">Reference proteome</keyword>
<protein>
    <recommendedName>
        <fullName evidence="4">Phospholipid/glycerol acyltransferase domain-containing protein</fullName>
    </recommendedName>
</protein>
<name>A0A5N6L4M3_9ROSI</name>
<dbReference type="Proteomes" id="UP000327013">
    <property type="component" value="Unassembled WGS sequence"/>
</dbReference>
<feature type="region of interest" description="Disordered" evidence="1">
    <location>
        <begin position="1"/>
        <end position="29"/>
    </location>
</feature>
<evidence type="ECO:0000313" key="2">
    <source>
        <dbReference type="EMBL" id="KAB8772365.1"/>
    </source>
</evidence>
<dbReference type="EMBL" id="VIBQ01000102">
    <property type="protein sequence ID" value="KAB8772365.1"/>
    <property type="molecule type" value="Genomic_DNA"/>
</dbReference>
<feature type="region of interest" description="Disordered" evidence="1">
    <location>
        <begin position="127"/>
        <end position="148"/>
    </location>
</feature>
<organism evidence="2 3">
    <name type="scientific">Carpinus fangiana</name>
    <dbReference type="NCBI Taxonomy" id="176857"/>
    <lineage>
        <taxon>Eukaryota</taxon>
        <taxon>Viridiplantae</taxon>
        <taxon>Streptophyta</taxon>
        <taxon>Embryophyta</taxon>
        <taxon>Tracheophyta</taxon>
        <taxon>Spermatophyta</taxon>
        <taxon>Magnoliopsida</taxon>
        <taxon>eudicotyledons</taxon>
        <taxon>Gunneridae</taxon>
        <taxon>Pentapetalae</taxon>
        <taxon>rosids</taxon>
        <taxon>fabids</taxon>
        <taxon>Fagales</taxon>
        <taxon>Betulaceae</taxon>
        <taxon>Carpinus</taxon>
    </lineage>
</organism>
<evidence type="ECO:0000256" key="1">
    <source>
        <dbReference type="SAM" id="MobiDB-lite"/>
    </source>
</evidence>
<evidence type="ECO:0008006" key="4">
    <source>
        <dbReference type="Google" id="ProtNLM"/>
    </source>
</evidence>
<dbReference type="AlphaFoldDB" id="A0A5N6L4M3"/>
<feature type="region of interest" description="Disordered" evidence="1">
    <location>
        <begin position="165"/>
        <end position="204"/>
    </location>
</feature>
<proteinExistence type="predicted"/>
<reference evidence="2 3" key="1">
    <citation type="submission" date="2019-06" db="EMBL/GenBank/DDBJ databases">
        <title>A chromosomal-level reference genome of Carpinus fangiana (Coryloideae, Betulaceae).</title>
        <authorList>
            <person name="Yang X."/>
            <person name="Wang Z."/>
            <person name="Zhang L."/>
            <person name="Hao G."/>
            <person name="Liu J."/>
            <person name="Yang Y."/>
        </authorList>
    </citation>
    <scope>NUCLEOTIDE SEQUENCE [LARGE SCALE GENOMIC DNA]</scope>
    <source>
        <strain evidence="2">Cfa_2016G</strain>
        <tissue evidence="2">Leaf</tissue>
    </source>
</reference>
<dbReference type="OrthoDB" id="272512at2759"/>